<keyword evidence="1" id="KW-0596">Phosphopantetheine</keyword>
<dbReference type="EMBL" id="JACCCW010000001">
    <property type="protein sequence ID" value="NYF78031.1"/>
    <property type="molecule type" value="Genomic_DNA"/>
</dbReference>
<evidence type="ECO:0000313" key="5">
    <source>
        <dbReference type="Proteomes" id="UP000589520"/>
    </source>
</evidence>
<evidence type="ECO:0000256" key="1">
    <source>
        <dbReference type="ARBA" id="ARBA00022450"/>
    </source>
</evidence>
<dbReference type="InterPro" id="IPR036736">
    <property type="entry name" value="ACP-like_sf"/>
</dbReference>
<dbReference type="AlphaFoldDB" id="A0A7Y9PDQ2"/>
<dbReference type="PANTHER" id="PTHR20863:SF76">
    <property type="entry name" value="CARRIER DOMAIN-CONTAINING PROTEIN"/>
    <property type="match status" value="1"/>
</dbReference>
<sequence>MDDIADRCIAIIAKSKNPPLEGVTLDSSFDELGMDSLDKINASFAVEDTFDIQIPDESMNSLRTVRDMVNGVTLLLNKPAETIAVEESK</sequence>
<dbReference type="PROSITE" id="PS50075">
    <property type="entry name" value="CARRIER"/>
    <property type="match status" value="1"/>
</dbReference>
<evidence type="ECO:0000313" key="4">
    <source>
        <dbReference type="EMBL" id="NYF78031.1"/>
    </source>
</evidence>
<dbReference type="Gene3D" id="1.10.1200.10">
    <property type="entry name" value="ACP-like"/>
    <property type="match status" value="1"/>
</dbReference>
<feature type="domain" description="Carrier" evidence="3">
    <location>
        <begin position="1"/>
        <end position="76"/>
    </location>
</feature>
<dbReference type="GO" id="GO:0000036">
    <property type="term" value="F:acyl carrier activity"/>
    <property type="evidence" value="ECO:0007669"/>
    <property type="project" value="TreeGrafter"/>
</dbReference>
<reference evidence="4 5" key="1">
    <citation type="submission" date="2020-07" db="EMBL/GenBank/DDBJ databases">
        <title>Genomic Encyclopedia of Type Strains, Phase IV (KMG-V): Genome sequencing to study the core and pangenomes of soil and plant-associated prokaryotes.</title>
        <authorList>
            <person name="Whitman W."/>
        </authorList>
    </citation>
    <scope>NUCLEOTIDE SEQUENCE [LARGE SCALE GENOMIC DNA]</scope>
    <source>
        <strain evidence="4 5">X4EP2</strain>
    </source>
</reference>
<protein>
    <submittedName>
        <fullName evidence="4">Acyl carrier protein</fullName>
    </submittedName>
</protein>
<evidence type="ECO:0000256" key="2">
    <source>
        <dbReference type="ARBA" id="ARBA00022553"/>
    </source>
</evidence>
<dbReference type="PANTHER" id="PTHR20863">
    <property type="entry name" value="ACYL CARRIER PROTEIN"/>
    <property type="match status" value="1"/>
</dbReference>
<accession>A0A7Y9PDQ2</accession>
<dbReference type="RefSeq" id="WP_179487111.1">
    <property type="nucleotide sequence ID" value="NZ_JACCCW010000001.1"/>
</dbReference>
<keyword evidence="5" id="KW-1185">Reference proteome</keyword>
<keyword evidence="2" id="KW-0597">Phosphoprotein</keyword>
<dbReference type="SUPFAM" id="SSF47336">
    <property type="entry name" value="ACP-like"/>
    <property type="match status" value="1"/>
</dbReference>
<name>A0A7Y9PDQ2_9BACT</name>
<dbReference type="Proteomes" id="UP000589520">
    <property type="component" value="Unassembled WGS sequence"/>
</dbReference>
<comment type="caution">
    <text evidence="4">The sequence shown here is derived from an EMBL/GenBank/DDBJ whole genome shotgun (WGS) entry which is preliminary data.</text>
</comment>
<dbReference type="InterPro" id="IPR009081">
    <property type="entry name" value="PP-bd_ACP"/>
</dbReference>
<dbReference type="GO" id="GO:0000035">
    <property type="term" value="F:acyl binding"/>
    <property type="evidence" value="ECO:0007669"/>
    <property type="project" value="TreeGrafter"/>
</dbReference>
<organism evidence="4 5">
    <name type="scientific">Granulicella arctica</name>
    <dbReference type="NCBI Taxonomy" id="940613"/>
    <lineage>
        <taxon>Bacteria</taxon>
        <taxon>Pseudomonadati</taxon>
        <taxon>Acidobacteriota</taxon>
        <taxon>Terriglobia</taxon>
        <taxon>Terriglobales</taxon>
        <taxon>Acidobacteriaceae</taxon>
        <taxon>Granulicella</taxon>
    </lineage>
</organism>
<dbReference type="InterPro" id="IPR003231">
    <property type="entry name" value="ACP"/>
</dbReference>
<proteinExistence type="predicted"/>
<dbReference type="Pfam" id="PF00550">
    <property type="entry name" value="PP-binding"/>
    <property type="match status" value="1"/>
</dbReference>
<evidence type="ECO:0000259" key="3">
    <source>
        <dbReference type="PROSITE" id="PS50075"/>
    </source>
</evidence>
<gene>
    <name evidence="4" type="ORF">HDF17_000318</name>
</gene>